<evidence type="ECO:0000313" key="2">
    <source>
        <dbReference type="Proteomes" id="UP000549113"/>
    </source>
</evidence>
<organism evidence="1 2">
    <name type="scientific">Microbacterium invictum</name>
    <dbReference type="NCBI Taxonomy" id="515415"/>
    <lineage>
        <taxon>Bacteria</taxon>
        <taxon>Bacillati</taxon>
        <taxon>Actinomycetota</taxon>
        <taxon>Actinomycetes</taxon>
        <taxon>Micrococcales</taxon>
        <taxon>Microbacteriaceae</taxon>
        <taxon>Microbacterium</taxon>
    </lineage>
</organism>
<dbReference type="EMBL" id="JACIFH010000001">
    <property type="protein sequence ID" value="MBB4139938.1"/>
    <property type="molecule type" value="Genomic_DNA"/>
</dbReference>
<gene>
    <name evidence="1" type="ORF">BKA10_001732</name>
</gene>
<comment type="caution">
    <text evidence="1">The sequence shown here is derived from an EMBL/GenBank/DDBJ whole genome shotgun (WGS) entry which is preliminary data.</text>
</comment>
<dbReference type="RefSeq" id="WP_183499542.1">
    <property type="nucleotide sequence ID" value="NZ_BAABCO010000005.1"/>
</dbReference>
<evidence type="ECO:0008006" key="3">
    <source>
        <dbReference type="Google" id="ProtNLM"/>
    </source>
</evidence>
<dbReference type="Proteomes" id="UP000549113">
    <property type="component" value="Unassembled WGS sequence"/>
</dbReference>
<proteinExistence type="predicted"/>
<dbReference type="PROSITE" id="PS51257">
    <property type="entry name" value="PROKAR_LIPOPROTEIN"/>
    <property type="match status" value="1"/>
</dbReference>
<sequence>MGRGISLGALLLACVVALTGCSIPPVTTHARADGSTVSLAWADYPGHAYVDADDILATPGIDEIEAHGHALIEAIQAEVAAETGIHLTMHGGEGQFHGFDSNGYGSPTLLTSYSCCSLVAEAVPAEFADWMRVYGIVARISAEFGAGPMIREQDQEWVRDDPEQLAEFETTWTTGVEGEYSLLSAWTTGSGQSVMLTMEDPARRLAASDAEKETGPRFSVDYSATVIERGKRAEFEERLAPFAGAEKPDSTEWEW</sequence>
<evidence type="ECO:0000313" key="1">
    <source>
        <dbReference type="EMBL" id="MBB4139938.1"/>
    </source>
</evidence>
<reference evidence="1 2" key="1">
    <citation type="submission" date="2020-08" db="EMBL/GenBank/DDBJ databases">
        <title>Sequencing the genomes of 1000 actinobacteria strains.</title>
        <authorList>
            <person name="Klenk H.-P."/>
        </authorList>
    </citation>
    <scope>NUCLEOTIDE SEQUENCE [LARGE SCALE GENOMIC DNA]</scope>
    <source>
        <strain evidence="1 2">DSM 19600</strain>
    </source>
</reference>
<keyword evidence="2" id="KW-1185">Reference proteome</keyword>
<protein>
    <recommendedName>
        <fullName evidence="3">Lipoprotein</fullName>
    </recommendedName>
</protein>
<accession>A0AA40VN25</accession>
<dbReference type="AlphaFoldDB" id="A0AA40VN25"/>
<name>A0AA40VN25_9MICO</name>